<dbReference type="EMBL" id="GG745333">
    <property type="protein sequence ID" value="KNE58823.1"/>
    <property type="molecule type" value="Genomic_DNA"/>
</dbReference>
<keyword evidence="5" id="KW-1185">Reference proteome</keyword>
<evidence type="ECO:0000256" key="1">
    <source>
        <dbReference type="PROSITE-ProRule" id="PRU00108"/>
    </source>
</evidence>
<feature type="compositionally biased region" description="Basic residues" evidence="2">
    <location>
        <begin position="178"/>
        <end position="188"/>
    </location>
</feature>
<feature type="region of interest" description="Disordered" evidence="2">
    <location>
        <begin position="65"/>
        <end position="87"/>
    </location>
</feature>
<feature type="domain" description="Homeobox" evidence="3">
    <location>
        <begin position="233"/>
        <end position="294"/>
    </location>
</feature>
<feature type="compositionally biased region" description="Low complexity" evidence="2">
    <location>
        <begin position="189"/>
        <end position="201"/>
    </location>
</feature>
<protein>
    <recommendedName>
        <fullName evidence="3">Homeobox domain-containing protein</fullName>
    </recommendedName>
</protein>
<keyword evidence="1" id="KW-0238">DNA-binding</keyword>
<dbReference type="CDD" id="cd00086">
    <property type="entry name" value="homeodomain"/>
    <property type="match status" value="1"/>
</dbReference>
<feature type="region of interest" description="Disordered" evidence="2">
    <location>
        <begin position="217"/>
        <end position="237"/>
    </location>
</feature>
<feature type="compositionally biased region" description="Low complexity" evidence="2">
    <location>
        <begin position="77"/>
        <end position="87"/>
    </location>
</feature>
<dbReference type="GO" id="GO:0003677">
    <property type="term" value="F:DNA binding"/>
    <property type="evidence" value="ECO:0007669"/>
    <property type="project" value="UniProtKB-UniRule"/>
</dbReference>
<dbReference type="PROSITE" id="PS50071">
    <property type="entry name" value="HOMEOBOX_2"/>
    <property type="match status" value="1"/>
</dbReference>
<dbReference type="VEuPathDB" id="FungiDB:AMAG_18313"/>
<evidence type="ECO:0000256" key="2">
    <source>
        <dbReference type="SAM" id="MobiDB-lite"/>
    </source>
</evidence>
<dbReference type="AlphaFoldDB" id="A0A0L0S899"/>
<dbReference type="Proteomes" id="UP000054350">
    <property type="component" value="Unassembled WGS sequence"/>
</dbReference>
<organism evidence="4 5">
    <name type="scientific">Allomyces macrogynus (strain ATCC 38327)</name>
    <name type="common">Allomyces javanicus var. macrogynus</name>
    <dbReference type="NCBI Taxonomy" id="578462"/>
    <lineage>
        <taxon>Eukaryota</taxon>
        <taxon>Fungi</taxon>
        <taxon>Fungi incertae sedis</taxon>
        <taxon>Blastocladiomycota</taxon>
        <taxon>Blastocladiomycetes</taxon>
        <taxon>Blastocladiales</taxon>
        <taxon>Blastocladiaceae</taxon>
        <taxon>Allomyces</taxon>
    </lineage>
</organism>
<keyword evidence="1" id="KW-0371">Homeobox</keyword>
<name>A0A0L0S899_ALLM3</name>
<dbReference type="SUPFAM" id="SSF46689">
    <property type="entry name" value="Homeodomain-like"/>
    <property type="match status" value="1"/>
</dbReference>
<dbReference type="GO" id="GO:0005634">
    <property type="term" value="C:nucleus"/>
    <property type="evidence" value="ECO:0007669"/>
    <property type="project" value="UniProtKB-SubCell"/>
</dbReference>
<accession>A0A0L0S899</accession>
<reference evidence="4 5" key="1">
    <citation type="submission" date="2009-11" db="EMBL/GenBank/DDBJ databases">
        <title>Annotation of Allomyces macrogynus ATCC 38327.</title>
        <authorList>
            <consortium name="The Broad Institute Genome Sequencing Platform"/>
            <person name="Russ C."/>
            <person name="Cuomo C."/>
            <person name="Burger G."/>
            <person name="Gray M.W."/>
            <person name="Holland P.W.H."/>
            <person name="King N."/>
            <person name="Lang F.B.F."/>
            <person name="Roger A.J."/>
            <person name="Ruiz-Trillo I."/>
            <person name="Young S.K."/>
            <person name="Zeng Q."/>
            <person name="Gargeya S."/>
            <person name="Fitzgerald M."/>
            <person name="Haas B."/>
            <person name="Abouelleil A."/>
            <person name="Alvarado L."/>
            <person name="Arachchi H.M."/>
            <person name="Berlin A."/>
            <person name="Chapman S.B."/>
            <person name="Gearin G."/>
            <person name="Goldberg J."/>
            <person name="Griggs A."/>
            <person name="Gujja S."/>
            <person name="Hansen M."/>
            <person name="Heiman D."/>
            <person name="Howarth C."/>
            <person name="Larimer J."/>
            <person name="Lui A."/>
            <person name="MacDonald P.J.P."/>
            <person name="McCowen C."/>
            <person name="Montmayeur A."/>
            <person name="Murphy C."/>
            <person name="Neiman D."/>
            <person name="Pearson M."/>
            <person name="Priest M."/>
            <person name="Roberts A."/>
            <person name="Saif S."/>
            <person name="Shea T."/>
            <person name="Sisk P."/>
            <person name="Stolte C."/>
            <person name="Sykes S."/>
            <person name="Wortman J."/>
            <person name="Nusbaum C."/>
            <person name="Birren B."/>
        </authorList>
    </citation>
    <scope>NUCLEOTIDE SEQUENCE [LARGE SCALE GENOMIC DNA]</scope>
    <source>
        <strain evidence="4 5">ATCC 38327</strain>
    </source>
</reference>
<evidence type="ECO:0000313" key="4">
    <source>
        <dbReference type="EMBL" id="KNE58823.1"/>
    </source>
</evidence>
<sequence length="542" mass="57001">MAAASVQAITSHPETTTAAPAALSAFPSSITPTLPSSFLPATTSAPTAAPLTQFPLHLHPSQGPAPAALMWPSQQQPPATTTDSGAPPAAAAAGAFGYAPVPYNPAFASMYAGMPATGFPAGLLPPGYASYGTPPYAAGGYPYLGAFGYAFPGYSVPGVVAADAAVDPLAGAPGTKPGTHRSPTKKRPSPSAAAVPTTTMPPATPALKSVLAATASAATASESDNDSVMSAEPPQKKARKQFTQSEKNWLEAKFATTQHPTQQQARDWCAEIATITPEQLLPWFKRRRERRNQILPNTVAATLAPPPAPVPVAATAAAARKSDYLLSLADAKGAFIDEHTLRSKAFYDWLVADKGERSEQEKITLAAMLRRSRRAIQIEFIMLRNSIKLVASWLTRAVKQSNLTVLGAWISALAALPVQAHHINDQAEEFRLLSRVLSHVGNTATDKGSWNLLCSFQSAAAAAAVGRAAAGLVVRGDIKSTKDRALLLLLLLLLHCTSAVGCCKIHEQPTKAILPSCLLFSFGAVDIQEGAQKLREKWRAVC</sequence>
<keyword evidence="1" id="KW-0539">Nucleus</keyword>
<dbReference type="Gene3D" id="1.10.10.60">
    <property type="entry name" value="Homeodomain-like"/>
    <property type="match status" value="1"/>
</dbReference>
<feature type="DNA-binding region" description="Homeobox" evidence="1">
    <location>
        <begin position="235"/>
        <end position="295"/>
    </location>
</feature>
<dbReference type="SMR" id="A0A0L0S899"/>
<feature type="region of interest" description="Disordered" evidence="2">
    <location>
        <begin position="171"/>
        <end position="204"/>
    </location>
</feature>
<reference evidence="5" key="2">
    <citation type="submission" date="2009-11" db="EMBL/GenBank/DDBJ databases">
        <title>The Genome Sequence of Allomyces macrogynus strain ATCC 38327.</title>
        <authorList>
            <consortium name="The Broad Institute Genome Sequencing Platform"/>
            <person name="Russ C."/>
            <person name="Cuomo C."/>
            <person name="Shea T."/>
            <person name="Young S.K."/>
            <person name="Zeng Q."/>
            <person name="Koehrsen M."/>
            <person name="Haas B."/>
            <person name="Borodovsky M."/>
            <person name="Guigo R."/>
            <person name="Alvarado L."/>
            <person name="Berlin A."/>
            <person name="Borenstein D."/>
            <person name="Chen Z."/>
            <person name="Engels R."/>
            <person name="Freedman E."/>
            <person name="Gellesch M."/>
            <person name="Goldberg J."/>
            <person name="Griggs A."/>
            <person name="Gujja S."/>
            <person name="Heiman D."/>
            <person name="Hepburn T."/>
            <person name="Howarth C."/>
            <person name="Jen D."/>
            <person name="Larson L."/>
            <person name="Lewis B."/>
            <person name="Mehta T."/>
            <person name="Park D."/>
            <person name="Pearson M."/>
            <person name="Roberts A."/>
            <person name="Saif S."/>
            <person name="Shenoy N."/>
            <person name="Sisk P."/>
            <person name="Stolte C."/>
            <person name="Sykes S."/>
            <person name="Walk T."/>
            <person name="White J."/>
            <person name="Yandava C."/>
            <person name="Burger G."/>
            <person name="Gray M.W."/>
            <person name="Holland P.W.H."/>
            <person name="King N."/>
            <person name="Lang F.B.F."/>
            <person name="Roger A.J."/>
            <person name="Ruiz-Trillo I."/>
            <person name="Lander E."/>
            <person name="Nusbaum C."/>
        </authorList>
    </citation>
    <scope>NUCLEOTIDE SEQUENCE [LARGE SCALE GENOMIC DNA]</scope>
    <source>
        <strain evidence="5">ATCC 38327</strain>
    </source>
</reference>
<dbReference type="InterPro" id="IPR009057">
    <property type="entry name" value="Homeodomain-like_sf"/>
</dbReference>
<comment type="subcellular location">
    <subcellularLocation>
        <location evidence="1">Nucleus</location>
    </subcellularLocation>
</comment>
<evidence type="ECO:0000259" key="3">
    <source>
        <dbReference type="PROSITE" id="PS50071"/>
    </source>
</evidence>
<evidence type="ECO:0000313" key="5">
    <source>
        <dbReference type="Proteomes" id="UP000054350"/>
    </source>
</evidence>
<proteinExistence type="predicted"/>
<gene>
    <name evidence="4" type="ORF">AMAG_18313</name>
</gene>
<dbReference type="InterPro" id="IPR001356">
    <property type="entry name" value="HD"/>
</dbReference>